<organism evidence="10 11">
    <name type="scientific">Oceanisphaera profunda</name>
    <dbReference type="NCBI Taxonomy" id="1416627"/>
    <lineage>
        <taxon>Bacteria</taxon>
        <taxon>Pseudomonadati</taxon>
        <taxon>Pseudomonadota</taxon>
        <taxon>Gammaproteobacteria</taxon>
        <taxon>Aeromonadales</taxon>
        <taxon>Aeromonadaceae</taxon>
        <taxon>Oceanisphaera</taxon>
    </lineage>
</organism>
<sequence>MPLLDIRNLTIEIETPQGWVKAVDKFNLTLTEGEIRGLVGESGSGKSLVAETIVGIAKDTWHVTADRMHFDNIDLLSLSPTERRRIMGRDIAMVFQEPSSCLDPSEKVGAQLKEAMPARKAGKGRLWWQHWKHWNWRHKEALSLLHRVGIRDSRAVINAYPFELSEGECQKVMIAMAIANQPKLLVADEPTNALEASNQAQILRLLERVNKLSGTTILLISNDLTTFAQLTNNITVMYCGQAVESGSREQILTQPHHPYTAALLHMMPDLDGSLPHKSRLNTLPGAIPPLQSLPIGCRLGPRCPNAQKKCVQTPPLAKYKGQSYYCHFPLNMPEPKSK</sequence>
<evidence type="ECO:0000256" key="2">
    <source>
        <dbReference type="ARBA" id="ARBA00005417"/>
    </source>
</evidence>
<keyword evidence="3" id="KW-0813">Transport</keyword>
<dbReference type="CDD" id="cd03257">
    <property type="entry name" value="ABC_NikE_OppD_transporters"/>
    <property type="match status" value="1"/>
</dbReference>
<keyword evidence="5" id="KW-0997">Cell inner membrane</keyword>
<dbReference type="Pfam" id="PF00005">
    <property type="entry name" value="ABC_tran"/>
    <property type="match status" value="1"/>
</dbReference>
<dbReference type="InterPro" id="IPR050388">
    <property type="entry name" value="ABC_Ni/Peptide_Import"/>
</dbReference>
<keyword evidence="7 10" id="KW-0067">ATP-binding</keyword>
<evidence type="ECO:0000256" key="6">
    <source>
        <dbReference type="ARBA" id="ARBA00022741"/>
    </source>
</evidence>
<keyword evidence="8" id="KW-0472">Membrane</keyword>
<dbReference type="SUPFAM" id="SSF52540">
    <property type="entry name" value="P-loop containing nucleoside triphosphate hydrolases"/>
    <property type="match status" value="1"/>
</dbReference>
<dbReference type="InterPro" id="IPR003593">
    <property type="entry name" value="AAA+_ATPase"/>
</dbReference>
<dbReference type="InterPro" id="IPR013563">
    <property type="entry name" value="Oligopep_ABC_C"/>
</dbReference>
<evidence type="ECO:0000256" key="4">
    <source>
        <dbReference type="ARBA" id="ARBA00022475"/>
    </source>
</evidence>
<keyword evidence="4" id="KW-1003">Cell membrane</keyword>
<dbReference type="PROSITE" id="PS50893">
    <property type="entry name" value="ABC_TRANSPORTER_2"/>
    <property type="match status" value="1"/>
</dbReference>
<proteinExistence type="inferred from homology"/>
<evidence type="ECO:0000256" key="1">
    <source>
        <dbReference type="ARBA" id="ARBA00004417"/>
    </source>
</evidence>
<dbReference type="PANTHER" id="PTHR43297">
    <property type="entry name" value="OLIGOPEPTIDE TRANSPORT ATP-BINDING PROTEIN APPD"/>
    <property type="match status" value="1"/>
</dbReference>
<protein>
    <submittedName>
        <fullName evidence="10">Peptide ABC transporter ATP-binding protein</fullName>
    </submittedName>
</protein>
<evidence type="ECO:0000256" key="5">
    <source>
        <dbReference type="ARBA" id="ARBA00022519"/>
    </source>
</evidence>
<feature type="domain" description="ABC transporter" evidence="9">
    <location>
        <begin position="4"/>
        <end position="264"/>
    </location>
</feature>
<dbReference type="GO" id="GO:0015833">
    <property type="term" value="P:peptide transport"/>
    <property type="evidence" value="ECO:0007669"/>
    <property type="project" value="InterPro"/>
</dbReference>
<keyword evidence="11" id="KW-1185">Reference proteome</keyword>
<dbReference type="Pfam" id="PF08352">
    <property type="entry name" value="oligo_HPY"/>
    <property type="match status" value="1"/>
</dbReference>
<dbReference type="AlphaFoldDB" id="A0A1Y0D2S5"/>
<reference evidence="10 11" key="1">
    <citation type="journal article" date="2014" name="Int. J. Syst. Evol. Microbiol.">
        <title>Oceanisphaera profunda sp. nov., a marine bacterium isolated from deep-sea sediment, and emended description of the genus Oceanisphaera.</title>
        <authorList>
            <person name="Xu Z."/>
            <person name="Zhang X.Y."/>
            <person name="Su H.N."/>
            <person name="Yu Z.C."/>
            <person name="Liu C."/>
            <person name="Li H."/>
            <person name="Chen X.L."/>
            <person name="Song X.Y."/>
            <person name="Xie B.B."/>
            <person name="Qin Q.L."/>
            <person name="Zhou B.C."/>
            <person name="Shi M."/>
            <person name="Huang Y."/>
            <person name="Zhang Y.Z."/>
        </authorList>
    </citation>
    <scope>NUCLEOTIDE SEQUENCE [LARGE SCALE GENOMIC DNA]</scope>
    <source>
        <strain evidence="10 11">SM1222</strain>
    </source>
</reference>
<dbReference type="RefSeq" id="WP_087034720.1">
    <property type="nucleotide sequence ID" value="NZ_CP021377.1"/>
</dbReference>
<comment type="subcellular location">
    <subcellularLocation>
        <location evidence="1">Cell inner membrane</location>
        <topology evidence="1">Peripheral membrane protein</topology>
    </subcellularLocation>
</comment>
<dbReference type="GO" id="GO:0005886">
    <property type="term" value="C:plasma membrane"/>
    <property type="evidence" value="ECO:0007669"/>
    <property type="project" value="UniProtKB-SubCell"/>
</dbReference>
<evidence type="ECO:0000256" key="8">
    <source>
        <dbReference type="ARBA" id="ARBA00023136"/>
    </source>
</evidence>
<dbReference type="InterPro" id="IPR027417">
    <property type="entry name" value="P-loop_NTPase"/>
</dbReference>
<dbReference type="PANTHER" id="PTHR43297:SF4">
    <property type="entry name" value="PUTRESCINE EXPORT SYSTEM ATP-BINDING PROTEIN SAPD"/>
    <property type="match status" value="1"/>
</dbReference>
<keyword evidence="6" id="KW-0547">Nucleotide-binding</keyword>
<evidence type="ECO:0000256" key="3">
    <source>
        <dbReference type="ARBA" id="ARBA00022448"/>
    </source>
</evidence>
<dbReference type="OrthoDB" id="9784450at2"/>
<gene>
    <name evidence="10" type="ORF">CBP31_02460</name>
</gene>
<evidence type="ECO:0000313" key="11">
    <source>
        <dbReference type="Proteomes" id="UP000243937"/>
    </source>
</evidence>
<dbReference type="SMART" id="SM00382">
    <property type="entry name" value="AAA"/>
    <property type="match status" value="1"/>
</dbReference>
<accession>A0A1Y0D2S5</accession>
<dbReference type="EMBL" id="CP021377">
    <property type="protein sequence ID" value="ART81634.1"/>
    <property type="molecule type" value="Genomic_DNA"/>
</dbReference>
<dbReference type="Gene3D" id="3.40.50.300">
    <property type="entry name" value="P-loop containing nucleotide triphosphate hydrolases"/>
    <property type="match status" value="1"/>
</dbReference>
<dbReference type="KEGG" id="opf:CBP31_02460"/>
<name>A0A1Y0D2S5_9GAMM</name>
<comment type="similarity">
    <text evidence="2">Belongs to the ABC transporter superfamily.</text>
</comment>
<dbReference type="InterPro" id="IPR003439">
    <property type="entry name" value="ABC_transporter-like_ATP-bd"/>
</dbReference>
<dbReference type="GO" id="GO:0016887">
    <property type="term" value="F:ATP hydrolysis activity"/>
    <property type="evidence" value="ECO:0007669"/>
    <property type="project" value="InterPro"/>
</dbReference>
<dbReference type="NCBIfam" id="TIGR01727">
    <property type="entry name" value="oligo_HPY"/>
    <property type="match status" value="1"/>
</dbReference>
<evidence type="ECO:0000313" key="10">
    <source>
        <dbReference type="EMBL" id="ART81634.1"/>
    </source>
</evidence>
<dbReference type="GO" id="GO:0005524">
    <property type="term" value="F:ATP binding"/>
    <property type="evidence" value="ECO:0007669"/>
    <property type="project" value="UniProtKB-KW"/>
</dbReference>
<dbReference type="Proteomes" id="UP000243937">
    <property type="component" value="Chromosome"/>
</dbReference>
<evidence type="ECO:0000259" key="9">
    <source>
        <dbReference type="PROSITE" id="PS50893"/>
    </source>
</evidence>
<evidence type="ECO:0000256" key="7">
    <source>
        <dbReference type="ARBA" id="ARBA00022840"/>
    </source>
</evidence>